<dbReference type="Proteomes" id="UP001163321">
    <property type="component" value="Chromosome 6"/>
</dbReference>
<keyword evidence="2" id="KW-1185">Reference proteome</keyword>
<accession>A0ACC0VTU9</accession>
<sequence length="89" mass="9880">MQDHIEATCSKERNEASEERSRTFTVEGRPFKFVDSSTSADGSKHRGETRCVDITSAESCSREGFGLPRSRVSTEKLGKFTCRTNDVAS</sequence>
<evidence type="ECO:0000313" key="2">
    <source>
        <dbReference type="Proteomes" id="UP001163321"/>
    </source>
</evidence>
<gene>
    <name evidence="1" type="ORF">PsorP6_010179</name>
</gene>
<organism evidence="1 2">
    <name type="scientific">Peronosclerospora sorghi</name>
    <dbReference type="NCBI Taxonomy" id="230839"/>
    <lineage>
        <taxon>Eukaryota</taxon>
        <taxon>Sar</taxon>
        <taxon>Stramenopiles</taxon>
        <taxon>Oomycota</taxon>
        <taxon>Peronosporomycetes</taxon>
        <taxon>Peronosporales</taxon>
        <taxon>Peronosporaceae</taxon>
        <taxon>Peronosclerospora</taxon>
    </lineage>
</organism>
<evidence type="ECO:0000313" key="1">
    <source>
        <dbReference type="EMBL" id="KAI9909970.1"/>
    </source>
</evidence>
<name>A0ACC0VTU9_9STRA</name>
<comment type="caution">
    <text evidence="1">The sequence shown here is derived from an EMBL/GenBank/DDBJ whole genome shotgun (WGS) entry which is preliminary data.</text>
</comment>
<protein>
    <submittedName>
        <fullName evidence="1">Uncharacterized protein</fullName>
    </submittedName>
</protein>
<dbReference type="EMBL" id="CM047585">
    <property type="protein sequence ID" value="KAI9909970.1"/>
    <property type="molecule type" value="Genomic_DNA"/>
</dbReference>
<reference evidence="1 2" key="1">
    <citation type="journal article" date="2022" name="bioRxiv">
        <title>The genome of the oomycete Peronosclerospora sorghi, a cosmopolitan pathogen of maize and sorghum, is inflated with dispersed pseudogenes.</title>
        <authorList>
            <person name="Fletcher K."/>
            <person name="Martin F."/>
            <person name="Isakeit T."/>
            <person name="Cavanaugh K."/>
            <person name="Magill C."/>
            <person name="Michelmore R."/>
        </authorList>
    </citation>
    <scope>NUCLEOTIDE SEQUENCE [LARGE SCALE GENOMIC DNA]</scope>
    <source>
        <strain evidence="1">P6</strain>
    </source>
</reference>
<proteinExistence type="predicted"/>